<reference evidence="1 2" key="1">
    <citation type="submission" date="2011-02" db="EMBL/GenBank/DDBJ databases">
        <title>The Genome Sequence of Sphaeroforma arctica JP610.</title>
        <authorList>
            <consortium name="The Broad Institute Genome Sequencing Platform"/>
            <person name="Russ C."/>
            <person name="Cuomo C."/>
            <person name="Young S.K."/>
            <person name="Zeng Q."/>
            <person name="Gargeya S."/>
            <person name="Alvarado L."/>
            <person name="Berlin A."/>
            <person name="Chapman S.B."/>
            <person name="Chen Z."/>
            <person name="Freedman E."/>
            <person name="Gellesch M."/>
            <person name="Goldberg J."/>
            <person name="Griggs A."/>
            <person name="Gujja S."/>
            <person name="Heilman E."/>
            <person name="Heiman D."/>
            <person name="Howarth C."/>
            <person name="Mehta T."/>
            <person name="Neiman D."/>
            <person name="Pearson M."/>
            <person name="Roberts A."/>
            <person name="Saif S."/>
            <person name="Shea T."/>
            <person name="Shenoy N."/>
            <person name="Sisk P."/>
            <person name="Stolte C."/>
            <person name="Sykes S."/>
            <person name="White J."/>
            <person name="Yandava C."/>
            <person name="Burger G."/>
            <person name="Gray M.W."/>
            <person name="Holland P.W.H."/>
            <person name="King N."/>
            <person name="Lang F.B.F."/>
            <person name="Roger A.J."/>
            <person name="Ruiz-Trillo I."/>
            <person name="Haas B."/>
            <person name="Nusbaum C."/>
            <person name="Birren B."/>
        </authorList>
    </citation>
    <scope>NUCLEOTIDE SEQUENCE [LARGE SCALE GENOMIC DNA]</scope>
    <source>
        <strain evidence="1 2">JP610</strain>
    </source>
</reference>
<protein>
    <recommendedName>
        <fullName evidence="3">AMP-binding enzyme C-terminal domain-containing protein</fullName>
    </recommendedName>
</protein>
<proteinExistence type="predicted"/>
<dbReference type="Proteomes" id="UP000054560">
    <property type="component" value="Unassembled WGS sequence"/>
</dbReference>
<evidence type="ECO:0000313" key="1">
    <source>
        <dbReference type="EMBL" id="KNC76946.1"/>
    </source>
</evidence>
<evidence type="ECO:0008006" key="3">
    <source>
        <dbReference type="Google" id="ProtNLM"/>
    </source>
</evidence>
<accession>A0A0L0FKE6</accession>
<dbReference type="EMBL" id="KQ242904">
    <property type="protein sequence ID" value="KNC76946.1"/>
    <property type="molecule type" value="Genomic_DNA"/>
</dbReference>
<dbReference type="AlphaFoldDB" id="A0A0L0FKE6"/>
<sequence length="140" mass="15715">MDDVVEIVEPPVSGAHPFRFIRSIAGRNDALFDYDGVLVQAVYFYSILLVHKSIAESQIRQTPHGCSIHVVQEHGEDKPDTSLVKQAVEKMLTVKGIAQAHVIVTVVEGIPNTPRHTRCSVSFRYRKVREERKRINALGV</sequence>
<dbReference type="GeneID" id="25911084"/>
<keyword evidence="2" id="KW-1185">Reference proteome</keyword>
<name>A0A0L0FKE6_9EUKA</name>
<dbReference type="RefSeq" id="XP_014150848.1">
    <property type="nucleotide sequence ID" value="XM_014295373.1"/>
</dbReference>
<gene>
    <name evidence="1" type="ORF">SARC_10580</name>
</gene>
<organism evidence="1 2">
    <name type="scientific">Sphaeroforma arctica JP610</name>
    <dbReference type="NCBI Taxonomy" id="667725"/>
    <lineage>
        <taxon>Eukaryota</taxon>
        <taxon>Ichthyosporea</taxon>
        <taxon>Ichthyophonida</taxon>
        <taxon>Sphaeroforma</taxon>
    </lineage>
</organism>
<evidence type="ECO:0000313" key="2">
    <source>
        <dbReference type="Proteomes" id="UP000054560"/>
    </source>
</evidence>